<gene>
    <name evidence="1" type="ORF">BDV38DRAFT_244587</name>
</gene>
<proteinExistence type="predicted"/>
<evidence type="ECO:0000313" key="2">
    <source>
        <dbReference type="Proteomes" id="UP000325672"/>
    </source>
</evidence>
<sequence>MSRTSTRGESNPDLWIQSTTQFQSPALGSSKSLYNTVPYVPCKRKSIYRSRNPDDPAGYCP</sequence>
<keyword evidence="2" id="KW-1185">Reference proteome</keyword>
<dbReference type="RefSeq" id="XP_031914478.1">
    <property type="nucleotide sequence ID" value="XM_032054332.1"/>
</dbReference>
<accession>A0A5N6SUV2</accession>
<dbReference type="AlphaFoldDB" id="A0A5N6SUV2"/>
<name>A0A5N6SUV2_ASPPS</name>
<dbReference type="EMBL" id="ML743571">
    <property type="protein sequence ID" value="KAE8138415.1"/>
    <property type="molecule type" value="Genomic_DNA"/>
</dbReference>
<reference evidence="1 2" key="1">
    <citation type="submission" date="2019-04" db="EMBL/GenBank/DDBJ databases">
        <title>Friends and foes A comparative genomics study of 23 Aspergillus species from section Flavi.</title>
        <authorList>
            <consortium name="DOE Joint Genome Institute"/>
            <person name="Kjaerbolling I."/>
            <person name="Vesth T."/>
            <person name="Frisvad J.C."/>
            <person name="Nybo J.L."/>
            <person name="Theobald S."/>
            <person name="Kildgaard S."/>
            <person name="Isbrandt T."/>
            <person name="Kuo A."/>
            <person name="Sato A."/>
            <person name="Lyhne E.K."/>
            <person name="Kogle M.E."/>
            <person name="Wiebenga A."/>
            <person name="Kun R.S."/>
            <person name="Lubbers R.J."/>
            <person name="Makela M.R."/>
            <person name="Barry K."/>
            <person name="Chovatia M."/>
            <person name="Clum A."/>
            <person name="Daum C."/>
            <person name="Haridas S."/>
            <person name="He G."/>
            <person name="LaButti K."/>
            <person name="Lipzen A."/>
            <person name="Mondo S."/>
            <person name="Riley R."/>
            <person name="Salamov A."/>
            <person name="Simmons B.A."/>
            <person name="Magnuson J.K."/>
            <person name="Henrissat B."/>
            <person name="Mortensen U.H."/>
            <person name="Larsen T.O."/>
            <person name="Devries R.P."/>
            <person name="Grigoriev I.V."/>
            <person name="Machida M."/>
            <person name="Baker S.E."/>
            <person name="Andersen M.R."/>
        </authorList>
    </citation>
    <scope>NUCLEOTIDE SEQUENCE [LARGE SCALE GENOMIC DNA]</scope>
    <source>
        <strain evidence="1 2">CBS 117625</strain>
    </source>
</reference>
<evidence type="ECO:0000313" key="1">
    <source>
        <dbReference type="EMBL" id="KAE8138415.1"/>
    </source>
</evidence>
<dbReference type="Proteomes" id="UP000325672">
    <property type="component" value="Unassembled WGS sequence"/>
</dbReference>
<protein>
    <submittedName>
        <fullName evidence="1">Uncharacterized protein</fullName>
    </submittedName>
</protein>
<organism evidence="1 2">
    <name type="scientific">Aspergillus pseudotamarii</name>
    <dbReference type="NCBI Taxonomy" id="132259"/>
    <lineage>
        <taxon>Eukaryota</taxon>
        <taxon>Fungi</taxon>
        <taxon>Dikarya</taxon>
        <taxon>Ascomycota</taxon>
        <taxon>Pezizomycotina</taxon>
        <taxon>Eurotiomycetes</taxon>
        <taxon>Eurotiomycetidae</taxon>
        <taxon>Eurotiales</taxon>
        <taxon>Aspergillaceae</taxon>
        <taxon>Aspergillus</taxon>
        <taxon>Aspergillus subgen. Circumdati</taxon>
    </lineage>
</organism>
<dbReference type="GeneID" id="43638542"/>